<organism evidence="2 3">
    <name type="scientific">Caerostris extrusa</name>
    <name type="common">Bark spider</name>
    <name type="synonym">Caerostris bankana</name>
    <dbReference type="NCBI Taxonomy" id="172846"/>
    <lineage>
        <taxon>Eukaryota</taxon>
        <taxon>Metazoa</taxon>
        <taxon>Ecdysozoa</taxon>
        <taxon>Arthropoda</taxon>
        <taxon>Chelicerata</taxon>
        <taxon>Arachnida</taxon>
        <taxon>Araneae</taxon>
        <taxon>Araneomorphae</taxon>
        <taxon>Entelegynae</taxon>
        <taxon>Araneoidea</taxon>
        <taxon>Araneidae</taxon>
        <taxon>Caerostris</taxon>
    </lineage>
</organism>
<dbReference type="EMBL" id="BPLR01013890">
    <property type="protein sequence ID" value="GIY64521.1"/>
    <property type="molecule type" value="Genomic_DNA"/>
</dbReference>
<comment type="caution">
    <text evidence="2">The sequence shown here is derived from an EMBL/GenBank/DDBJ whole genome shotgun (WGS) entry which is preliminary data.</text>
</comment>
<evidence type="ECO:0000256" key="1">
    <source>
        <dbReference type="SAM" id="MobiDB-lite"/>
    </source>
</evidence>
<dbReference type="AlphaFoldDB" id="A0AAV4V2Q6"/>
<feature type="region of interest" description="Disordered" evidence="1">
    <location>
        <begin position="98"/>
        <end position="126"/>
    </location>
</feature>
<reference evidence="2 3" key="1">
    <citation type="submission" date="2021-06" db="EMBL/GenBank/DDBJ databases">
        <title>Caerostris extrusa draft genome.</title>
        <authorList>
            <person name="Kono N."/>
            <person name="Arakawa K."/>
        </authorList>
    </citation>
    <scope>NUCLEOTIDE SEQUENCE [LARGE SCALE GENOMIC DNA]</scope>
</reference>
<gene>
    <name evidence="2" type="ORF">CEXT_324981</name>
</gene>
<protein>
    <submittedName>
        <fullName evidence="2">Uncharacterized protein</fullName>
    </submittedName>
</protein>
<evidence type="ECO:0000313" key="2">
    <source>
        <dbReference type="EMBL" id="GIY64521.1"/>
    </source>
</evidence>
<feature type="compositionally biased region" description="Basic residues" evidence="1">
    <location>
        <begin position="44"/>
        <end position="65"/>
    </location>
</feature>
<proteinExistence type="predicted"/>
<accession>A0AAV4V2Q6</accession>
<feature type="region of interest" description="Disordered" evidence="1">
    <location>
        <begin position="34"/>
        <end position="69"/>
    </location>
</feature>
<dbReference type="Proteomes" id="UP001054945">
    <property type="component" value="Unassembled WGS sequence"/>
</dbReference>
<sequence>MIIYICVAGIYTRSVRKTWLEDYRSSVNAMKPIVPRKLGETIGKKKPKRRKRKRNGPKKKEKRNGKNYTKTVRTFCTEFHFRHKALYFSDTAYLEQASKTGEKAPKRERKGMRKDPVQERAAFGGG</sequence>
<name>A0AAV4V2Q6_CAEEX</name>
<keyword evidence="3" id="KW-1185">Reference proteome</keyword>
<evidence type="ECO:0000313" key="3">
    <source>
        <dbReference type="Proteomes" id="UP001054945"/>
    </source>
</evidence>